<protein>
    <submittedName>
        <fullName evidence="1">Uncharacterized protein</fullName>
    </submittedName>
</protein>
<dbReference type="RefSeq" id="XP_003149263.1">
    <property type="nucleotide sequence ID" value="XM_003149215.1"/>
</dbReference>
<organism evidence="1">
    <name type="scientific">Loa loa</name>
    <name type="common">Eye worm</name>
    <name type="synonym">Filaria loa</name>
    <dbReference type="NCBI Taxonomy" id="7209"/>
    <lineage>
        <taxon>Eukaryota</taxon>
        <taxon>Metazoa</taxon>
        <taxon>Ecdysozoa</taxon>
        <taxon>Nematoda</taxon>
        <taxon>Chromadorea</taxon>
        <taxon>Rhabditida</taxon>
        <taxon>Spirurina</taxon>
        <taxon>Spiruromorpha</taxon>
        <taxon>Filarioidea</taxon>
        <taxon>Onchocercidae</taxon>
        <taxon>Loa</taxon>
    </lineage>
</organism>
<dbReference type="InParanoid" id="A0A1S0TJG3"/>
<dbReference type="GeneID" id="9951180"/>
<proteinExistence type="predicted"/>
<sequence>MFEILVDELKHISLTCHALNNAVCKYVLTDTSGRFAYEVADDEGVKTRRNSYAWGNLLKMCTVFWPARRRRSFMRHFYLKNKSVDDHAIWGQCFSGVSILYSLHSYDMLCLEWL</sequence>
<evidence type="ECO:0000313" key="1">
    <source>
        <dbReference type="EMBL" id="EFO14807.1"/>
    </source>
</evidence>
<name>A0A1S0TJG3_LOALO</name>
<dbReference type="AlphaFoldDB" id="A0A1S0TJG3"/>
<gene>
    <name evidence="1" type="ORF">LOAG_13709</name>
</gene>
<accession>A0A1S0TJG3</accession>
<reference evidence="1" key="1">
    <citation type="submission" date="2012-04" db="EMBL/GenBank/DDBJ databases">
        <title>The Genome Sequence of Loa loa.</title>
        <authorList>
            <consortium name="The Broad Institute Genome Sequencing Platform"/>
            <consortium name="Broad Institute Genome Sequencing Center for Infectious Disease"/>
            <person name="Nutman T.B."/>
            <person name="Fink D.L."/>
            <person name="Russ C."/>
            <person name="Young S."/>
            <person name="Zeng Q."/>
            <person name="Gargeya S."/>
            <person name="Alvarado L."/>
            <person name="Berlin A."/>
            <person name="Chapman S.B."/>
            <person name="Chen Z."/>
            <person name="Freedman E."/>
            <person name="Gellesch M."/>
            <person name="Goldberg J."/>
            <person name="Griggs A."/>
            <person name="Gujja S."/>
            <person name="Heilman E.R."/>
            <person name="Heiman D."/>
            <person name="Howarth C."/>
            <person name="Mehta T."/>
            <person name="Neiman D."/>
            <person name="Pearson M."/>
            <person name="Roberts A."/>
            <person name="Saif S."/>
            <person name="Shea T."/>
            <person name="Shenoy N."/>
            <person name="Sisk P."/>
            <person name="Stolte C."/>
            <person name="Sykes S."/>
            <person name="White J."/>
            <person name="Yandava C."/>
            <person name="Haas B."/>
            <person name="Henn M.R."/>
            <person name="Nusbaum C."/>
            <person name="Birren B."/>
        </authorList>
    </citation>
    <scope>NUCLEOTIDE SEQUENCE [LARGE SCALE GENOMIC DNA]</scope>
</reference>
<dbReference type="EMBL" id="JH712140">
    <property type="protein sequence ID" value="EFO14807.1"/>
    <property type="molecule type" value="Genomic_DNA"/>
</dbReference>
<dbReference type="CTD" id="9951180"/>
<dbReference type="KEGG" id="loa:LOAG_13709"/>